<feature type="transmembrane region" description="Helical" evidence="10">
    <location>
        <begin position="1310"/>
        <end position="1330"/>
    </location>
</feature>
<feature type="transmembrane region" description="Helical" evidence="10">
    <location>
        <begin position="1282"/>
        <end position="1304"/>
    </location>
</feature>
<feature type="transmembrane region" description="Helical" evidence="10">
    <location>
        <begin position="1435"/>
        <end position="1456"/>
    </location>
</feature>
<dbReference type="GO" id="GO:0140359">
    <property type="term" value="F:ABC-type transporter activity"/>
    <property type="evidence" value="ECO:0007669"/>
    <property type="project" value="InterPro"/>
</dbReference>
<evidence type="ECO:0000313" key="13">
    <source>
        <dbReference type="Proteomes" id="UP000799640"/>
    </source>
</evidence>
<dbReference type="PROSITE" id="PS50893">
    <property type="entry name" value="ABC_TRANSPORTER_2"/>
    <property type="match status" value="2"/>
</dbReference>
<dbReference type="EMBL" id="ML996690">
    <property type="protein sequence ID" value="KAF2402846.1"/>
    <property type="molecule type" value="Genomic_DNA"/>
</dbReference>
<feature type="transmembrane region" description="Helical" evidence="10">
    <location>
        <begin position="509"/>
        <end position="530"/>
    </location>
</feature>
<keyword evidence="5" id="KW-0547">Nucleotide-binding</keyword>
<keyword evidence="7 10" id="KW-1133">Transmembrane helix</keyword>
<feature type="transmembrane region" description="Helical" evidence="10">
    <location>
        <begin position="651"/>
        <end position="671"/>
    </location>
</feature>
<dbReference type="Proteomes" id="UP000799640">
    <property type="component" value="Unassembled WGS sequence"/>
</dbReference>
<evidence type="ECO:0000256" key="5">
    <source>
        <dbReference type="ARBA" id="ARBA00022741"/>
    </source>
</evidence>
<dbReference type="CDD" id="cd03233">
    <property type="entry name" value="ABCG_PDR_domain1"/>
    <property type="match status" value="1"/>
</dbReference>
<dbReference type="Gene3D" id="3.40.50.300">
    <property type="entry name" value="P-loop containing nucleotide triphosphate hydrolases"/>
    <property type="match status" value="2"/>
</dbReference>
<dbReference type="OrthoDB" id="245989at2759"/>
<reference evidence="12" key="1">
    <citation type="journal article" date="2020" name="Stud. Mycol.">
        <title>101 Dothideomycetes genomes: a test case for predicting lifestyles and emergence of pathogens.</title>
        <authorList>
            <person name="Haridas S."/>
            <person name="Albert R."/>
            <person name="Binder M."/>
            <person name="Bloem J."/>
            <person name="Labutti K."/>
            <person name="Salamov A."/>
            <person name="Andreopoulos B."/>
            <person name="Baker S."/>
            <person name="Barry K."/>
            <person name="Bills G."/>
            <person name="Bluhm B."/>
            <person name="Cannon C."/>
            <person name="Castanera R."/>
            <person name="Culley D."/>
            <person name="Daum C."/>
            <person name="Ezra D."/>
            <person name="Gonzalez J."/>
            <person name="Henrissat B."/>
            <person name="Kuo A."/>
            <person name="Liang C."/>
            <person name="Lipzen A."/>
            <person name="Lutzoni F."/>
            <person name="Magnuson J."/>
            <person name="Mondo S."/>
            <person name="Nolan M."/>
            <person name="Ohm R."/>
            <person name="Pangilinan J."/>
            <person name="Park H.-J."/>
            <person name="Ramirez L."/>
            <person name="Alfaro M."/>
            <person name="Sun H."/>
            <person name="Tritt A."/>
            <person name="Yoshinaga Y."/>
            <person name="Zwiers L.-H."/>
            <person name="Turgeon B."/>
            <person name="Goodwin S."/>
            <person name="Spatafora J."/>
            <person name="Crous P."/>
            <person name="Grigoriev I."/>
        </authorList>
    </citation>
    <scope>NUCLEOTIDE SEQUENCE</scope>
    <source>
        <strain evidence="12">CBS 262.69</strain>
    </source>
</reference>
<feature type="transmembrane region" description="Helical" evidence="10">
    <location>
        <begin position="618"/>
        <end position="639"/>
    </location>
</feature>
<dbReference type="InterPro" id="IPR003439">
    <property type="entry name" value="ABC_transporter-like_ATP-bd"/>
</dbReference>
<dbReference type="InterPro" id="IPR029481">
    <property type="entry name" value="ABC_trans_N"/>
</dbReference>
<evidence type="ECO:0000256" key="9">
    <source>
        <dbReference type="SAM" id="MobiDB-lite"/>
    </source>
</evidence>
<feature type="compositionally biased region" description="Low complexity" evidence="9">
    <location>
        <begin position="20"/>
        <end position="36"/>
    </location>
</feature>
<dbReference type="GO" id="GO:0005524">
    <property type="term" value="F:ATP binding"/>
    <property type="evidence" value="ECO:0007669"/>
    <property type="project" value="UniProtKB-KW"/>
</dbReference>
<evidence type="ECO:0000256" key="10">
    <source>
        <dbReference type="SAM" id="Phobius"/>
    </source>
</evidence>
<gene>
    <name evidence="12" type="ORF">EJ06DRAFT_554413</name>
</gene>
<feature type="transmembrane region" description="Helical" evidence="10">
    <location>
        <begin position="542"/>
        <end position="563"/>
    </location>
</feature>
<protein>
    <submittedName>
        <fullName evidence="12">ATP-binding cassette transporter ABC2</fullName>
    </submittedName>
</protein>
<dbReference type="Pfam" id="PF00005">
    <property type="entry name" value="ABC_tran"/>
    <property type="match status" value="2"/>
</dbReference>
<dbReference type="SUPFAM" id="SSF52540">
    <property type="entry name" value="P-loop containing nucleoside triphosphate hydrolases"/>
    <property type="match status" value="2"/>
</dbReference>
<dbReference type="PANTHER" id="PTHR19241">
    <property type="entry name" value="ATP-BINDING CASSETTE TRANSPORTER"/>
    <property type="match status" value="1"/>
</dbReference>
<dbReference type="InterPro" id="IPR013525">
    <property type="entry name" value="ABC2_TM"/>
</dbReference>
<proteinExistence type="inferred from homology"/>
<evidence type="ECO:0000256" key="1">
    <source>
        <dbReference type="ARBA" id="ARBA00004141"/>
    </source>
</evidence>
<evidence type="ECO:0000256" key="4">
    <source>
        <dbReference type="ARBA" id="ARBA00022692"/>
    </source>
</evidence>
<keyword evidence="6 12" id="KW-0067">ATP-binding</keyword>
<keyword evidence="3" id="KW-0813">Transport</keyword>
<keyword evidence="13" id="KW-1185">Reference proteome</keyword>
<keyword evidence="4 10" id="KW-0812">Transmembrane</keyword>
<comment type="similarity">
    <text evidence="2">Belongs to the ABC transporter superfamily. ABCG family. PDR (TC 3.A.1.205) subfamily.</text>
</comment>
<feature type="transmembrane region" description="Helical" evidence="10">
    <location>
        <begin position="761"/>
        <end position="786"/>
    </location>
</feature>
<evidence type="ECO:0000256" key="2">
    <source>
        <dbReference type="ARBA" id="ARBA00006012"/>
    </source>
</evidence>
<feature type="transmembrane region" description="Helical" evidence="10">
    <location>
        <begin position="1253"/>
        <end position="1270"/>
    </location>
</feature>
<dbReference type="InterPro" id="IPR043926">
    <property type="entry name" value="ABCG_dom"/>
</dbReference>
<dbReference type="GO" id="GO:0016887">
    <property type="term" value="F:ATP hydrolysis activity"/>
    <property type="evidence" value="ECO:0007669"/>
    <property type="project" value="InterPro"/>
</dbReference>
<dbReference type="InterPro" id="IPR010929">
    <property type="entry name" value="PDR_CDR_ABC"/>
</dbReference>
<feature type="region of interest" description="Disordered" evidence="9">
    <location>
        <begin position="1"/>
        <end position="46"/>
    </location>
</feature>
<feature type="domain" description="ABC transporter" evidence="11">
    <location>
        <begin position="149"/>
        <end position="399"/>
    </location>
</feature>
<name>A0A6G1I3Z2_9PEZI</name>
<evidence type="ECO:0000256" key="8">
    <source>
        <dbReference type="ARBA" id="ARBA00023136"/>
    </source>
</evidence>
<dbReference type="InterPro" id="IPR034001">
    <property type="entry name" value="ABCG_PDR_1"/>
</dbReference>
<dbReference type="InterPro" id="IPR034003">
    <property type="entry name" value="ABCG_PDR_2"/>
</dbReference>
<comment type="subcellular location">
    <subcellularLocation>
        <location evidence="1">Membrane</location>
        <topology evidence="1">Multi-pass membrane protein</topology>
    </subcellularLocation>
</comment>
<sequence>MDSASEKEMMQPSTASATNRPSTSSSRYSTGYSPTSPKSPEAGINVARAEAEFAELSRELSKASKAARHGEHDFEKHGDVETAIEADSEEHFNLEETLRGKRWDEEEAGIPGKSVGVGWEDLRVRGVGLGRGGVKTFGWVLVGWINPWAWVRPLVRKEKKAEVDILSGFMGVAKPGEMVLVLGRPGSGCSTFLKTIANQRFEFAGVDGEVFYGRFDAKTFGKRYRGEAVYNGEDDVHYPTLSVSQTLAFALETKIPGKKIAGLSRRAFRERIVDMLLKMFNMEHTRNTMVGDQFVRGVSGGERKRVSIMEMMVTSASVCSWDNSTRGLDSSTALDYAKSLRILTDIYKTSTFVSLYQASENIYSHFDKVLVIDQGRQVFFGPARDARAYFQKLGFQAKPRQTTPDFLTGVTDPFEREYAEGHGSHNTPSTPTALAAAYAASPHAAQVRADLASYRQQLVAEEEVHDAFLRAVAAGKRHSFGRSVYVMHFGQQVWALMRRHFLLKLQDKFSLTVSWATSIIIAVMAGNLWLHQPRDSPAAFTRGGVLFFSLMFNSFQAFGELGATMFGRPILYKHRAYALYTPSALWVAQIAVDFIFGAARITIFSIIVYFMTDLAREVGAFFIYVLTITTGYLALSLYFRTVACLSPDFDVAIRLASTGITIFFLTAGYIIQFQRQHVWLRWVYYLNPMGLGFSALMINEFKRIDLTCIQKSMIPFGPGYGNISHQACTLQGSVEGNPLVSGKEYIRIAFSYVPSMLWEHWGIMVALVVAFLSFNILIGEFITWTIPGGVGISFIKESKERKVLNQGLEQAKERRQKEGTNDKGNTRLEISSKAVLTWEEITYDVPVKSGSKRLLTDIWGYVKPGELTALMGASGAGKTTLLDVLAARKNIGVIGGTILVDGRKPGPAFQRGTSYAEQLDVHEPTATVREALRFAAELRQPPETPREEKYAYVEEILSLLEMEDLADAIIGDAGRGLTVEQRKRVTIGVELAAKPELLLFLDEPTSGLDSQSAFNIVRFLRKLAAAGQAILCTIHQPNSTLFEMFDRLLLLKPGGRCVYFGEIGHHGQELLGYFHRHGAHCPPDANPAEWMLDQIGSHAVIGTDWADIWSASDEFAAAKAAVNTLKTARLAETAAQTAPVQKTYATPLWHQIKTVCRRQSLAFWRTPNYGVTRLFNHIIVCILTGLTYLHLNDSRTSLQYRIFIVFQVTVLPAIILAQVQPKYAMARRIAYREQAARAYHTSPFVLSMVVAELPYSVLCTIAFFLPLYYMPHLQPAPSRAGYQFLMVYILENFAVTLGQAVAALTPSPVISALFNPFIIITMAFFCGVTVPRPQIPKFWRAWLFQLNPYTRLVGGMLVTELAGRKVVCTPDEITRFSPPAGQTCGDYMGPFFARGGPGYLVGAATRGVCEYCAFKTGDQWFQALGYEFRHRWRDMGILVAFVGSNLVILFTAARYLNFNKR</sequence>
<feature type="transmembrane region" description="Helical" evidence="10">
    <location>
        <begin position="683"/>
        <end position="701"/>
    </location>
</feature>
<feature type="transmembrane region" description="Helical" evidence="10">
    <location>
        <begin position="1174"/>
        <end position="1191"/>
    </location>
</feature>
<evidence type="ECO:0000259" key="11">
    <source>
        <dbReference type="PROSITE" id="PS50893"/>
    </source>
</evidence>
<evidence type="ECO:0000256" key="3">
    <source>
        <dbReference type="ARBA" id="ARBA00022448"/>
    </source>
</evidence>
<dbReference type="FunFam" id="3.40.50.300:FF:000054">
    <property type="entry name" value="ABC multidrug transporter atrF"/>
    <property type="match status" value="1"/>
</dbReference>
<dbReference type="SMART" id="SM00382">
    <property type="entry name" value="AAA"/>
    <property type="match status" value="2"/>
</dbReference>
<feature type="domain" description="ABC transporter" evidence="11">
    <location>
        <begin position="836"/>
        <end position="1078"/>
    </location>
</feature>
<dbReference type="InterPro" id="IPR027417">
    <property type="entry name" value="P-loop_NTPase"/>
</dbReference>
<dbReference type="Pfam" id="PF06422">
    <property type="entry name" value="PDR_CDR"/>
    <property type="match status" value="1"/>
</dbReference>
<keyword evidence="8 10" id="KW-0472">Membrane</keyword>
<dbReference type="GO" id="GO:0016020">
    <property type="term" value="C:membrane"/>
    <property type="evidence" value="ECO:0007669"/>
    <property type="project" value="UniProtKB-SubCell"/>
</dbReference>
<accession>A0A6G1I3Z2</accession>
<evidence type="ECO:0000256" key="7">
    <source>
        <dbReference type="ARBA" id="ARBA00022989"/>
    </source>
</evidence>
<dbReference type="Pfam" id="PF14510">
    <property type="entry name" value="ABC_trans_N"/>
    <property type="match status" value="1"/>
</dbReference>
<dbReference type="InterPro" id="IPR003593">
    <property type="entry name" value="AAA+_ATPase"/>
</dbReference>
<dbReference type="FunFam" id="3.40.50.300:FF:001010">
    <property type="entry name" value="ABC multidrug transporter (Eurofung)"/>
    <property type="match status" value="1"/>
</dbReference>
<dbReference type="Pfam" id="PF01061">
    <property type="entry name" value="ABC2_membrane"/>
    <property type="match status" value="2"/>
</dbReference>
<evidence type="ECO:0000313" key="12">
    <source>
        <dbReference type="EMBL" id="KAF2402846.1"/>
    </source>
</evidence>
<dbReference type="Pfam" id="PF19055">
    <property type="entry name" value="ABC2_membrane_7"/>
    <property type="match status" value="1"/>
</dbReference>
<dbReference type="CDD" id="cd03232">
    <property type="entry name" value="ABCG_PDR_domain2"/>
    <property type="match status" value="1"/>
</dbReference>
<feature type="transmembrane region" description="Helical" evidence="10">
    <location>
        <begin position="584"/>
        <end position="612"/>
    </location>
</feature>
<organism evidence="12 13">
    <name type="scientific">Trichodelitschia bisporula</name>
    <dbReference type="NCBI Taxonomy" id="703511"/>
    <lineage>
        <taxon>Eukaryota</taxon>
        <taxon>Fungi</taxon>
        <taxon>Dikarya</taxon>
        <taxon>Ascomycota</taxon>
        <taxon>Pezizomycotina</taxon>
        <taxon>Dothideomycetes</taxon>
        <taxon>Dothideomycetes incertae sedis</taxon>
        <taxon>Phaeotrichales</taxon>
        <taxon>Phaeotrichaceae</taxon>
        <taxon>Trichodelitschia</taxon>
    </lineage>
</organism>
<feature type="transmembrane region" description="Helical" evidence="10">
    <location>
        <begin position="1198"/>
        <end position="1219"/>
    </location>
</feature>
<evidence type="ECO:0000256" key="6">
    <source>
        <dbReference type="ARBA" id="ARBA00022840"/>
    </source>
</evidence>